<dbReference type="RefSeq" id="WP_116557739.1">
    <property type="nucleotide sequence ID" value="NZ_QDKM01000002.1"/>
</dbReference>
<dbReference type="PANTHER" id="PTHR43776:SF7">
    <property type="entry name" value="D,D-DIPEPTIDE TRANSPORT ATP-BINDING PROTEIN DDPF-RELATED"/>
    <property type="match status" value="1"/>
</dbReference>
<dbReference type="CDD" id="cd03257">
    <property type="entry name" value="ABC_NikE_OppD_transporters"/>
    <property type="match status" value="1"/>
</dbReference>
<protein>
    <submittedName>
        <fullName evidence="7">Peptide ABC transporter ATP-binding protein</fullName>
    </submittedName>
</protein>
<dbReference type="OrthoDB" id="9802264at2"/>
<dbReference type="Gene3D" id="3.40.50.300">
    <property type="entry name" value="P-loop containing nucleotide triphosphate hydrolases"/>
    <property type="match status" value="1"/>
</dbReference>
<dbReference type="Pfam" id="PF00005">
    <property type="entry name" value="ABC_tran"/>
    <property type="match status" value="1"/>
</dbReference>
<dbReference type="GO" id="GO:0055085">
    <property type="term" value="P:transmembrane transport"/>
    <property type="evidence" value="ECO:0007669"/>
    <property type="project" value="UniProtKB-ARBA"/>
</dbReference>
<evidence type="ECO:0000313" key="8">
    <source>
        <dbReference type="Proteomes" id="UP000245911"/>
    </source>
</evidence>
<keyword evidence="5 7" id="KW-0067">ATP-binding</keyword>
<dbReference type="NCBIfam" id="TIGR01727">
    <property type="entry name" value="oligo_HPY"/>
    <property type="match status" value="1"/>
</dbReference>
<evidence type="ECO:0000256" key="2">
    <source>
        <dbReference type="ARBA" id="ARBA00005417"/>
    </source>
</evidence>
<proteinExistence type="inferred from homology"/>
<dbReference type="InterPro" id="IPR013563">
    <property type="entry name" value="Oligopep_ABC_C"/>
</dbReference>
<dbReference type="PANTHER" id="PTHR43776">
    <property type="entry name" value="TRANSPORT ATP-BINDING PROTEIN"/>
    <property type="match status" value="1"/>
</dbReference>
<keyword evidence="3" id="KW-0813">Transport</keyword>
<dbReference type="SUPFAM" id="SSF52540">
    <property type="entry name" value="P-loop containing nucleoside triphosphate hydrolases"/>
    <property type="match status" value="1"/>
</dbReference>
<sequence>MTGSALLKPTDNSVAEPADEALLSVRNLCTYFPVRGATPFAPKRVVKAVDNLSLEVGRGKIVSIVGESGSGKTTAGRSILRLIEPTSGQVMFDGMDLGQLGPRALRDARRKMQIIFQDPFASLNPRMSIGGIIAEGLKLHSIGEGRADQRDRVAALLERVGLSADHMRRYPHEFSGGQRQRVGIARALAVEPDFILADEPVSALDVSIQAQVLNLLQDLREDLGLTMVFIAHDLSVVEYLSDRVAVMYLGRIMEIADARDLYANPQHPYTEALLSAAPIPEPGAARNRIMLKGETPSPIDPPSGCVFRTRCPIAGPECATTTPDLKPLGKGHSVACLKRG</sequence>
<evidence type="ECO:0000313" key="7">
    <source>
        <dbReference type="EMBL" id="PVH29848.1"/>
    </source>
</evidence>
<evidence type="ECO:0000259" key="6">
    <source>
        <dbReference type="PROSITE" id="PS50893"/>
    </source>
</evidence>
<dbReference type="InterPro" id="IPR050319">
    <property type="entry name" value="ABC_transp_ATP-bind"/>
</dbReference>
<keyword evidence="8" id="KW-1185">Reference proteome</keyword>
<dbReference type="SMART" id="SM00382">
    <property type="entry name" value="AAA"/>
    <property type="match status" value="1"/>
</dbReference>
<evidence type="ECO:0000256" key="3">
    <source>
        <dbReference type="ARBA" id="ARBA00022448"/>
    </source>
</evidence>
<name>A0A2T8HWS0_9RHOB</name>
<dbReference type="GO" id="GO:0005524">
    <property type="term" value="F:ATP binding"/>
    <property type="evidence" value="ECO:0007669"/>
    <property type="project" value="UniProtKB-KW"/>
</dbReference>
<evidence type="ECO:0000256" key="1">
    <source>
        <dbReference type="ARBA" id="ARBA00004417"/>
    </source>
</evidence>
<comment type="similarity">
    <text evidence="2">Belongs to the ABC transporter superfamily.</text>
</comment>
<dbReference type="PROSITE" id="PS50893">
    <property type="entry name" value="ABC_TRANSPORTER_2"/>
    <property type="match status" value="1"/>
</dbReference>
<dbReference type="Proteomes" id="UP000245911">
    <property type="component" value="Unassembled WGS sequence"/>
</dbReference>
<dbReference type="AlphaFoldDB" id="A0A2T8HWS0"/>
<accession>A0A2T8HWS0</accession>
<dbReference type="InterPro" id="IPR003593">
    <property type="entry name" value="AAA+_ATPase"/>
</dbReference>
<comment type="caution">
    <text evidence="7">The sequence shown here is derived from an EMBL/GenBank/DDBJ whole genome shotgun (WGS) entry which is preliminary data.</text>
</comment>
<comment type="subcellular location">
    <subcellularLocation>
        <location evidence="1">Cell inner membrane</location>
        <topology evidence="1">Peripheral membrane protein</topology>
    </subcellularLocation>
</comment>
<dbReference type="GO" id="GO:0015833">
    <property type="term" value="P:peptide transport"/>
    <property type="evidence" value="ECO:0007669"/>
    <property type="project" value="InterPro"/>
</dbReference>
<dbReference type="EMBL" id="QDKM01000002">
    <property type="protein sequence ID" value="PVH29848.1"/>
    <property type="molecule type" value="Genomic_DNA"/>
</dbReference>
<dbReference type="PROSITE" id="PS00211">
    <property type="entry name" value="ABC_TRANSPORTER_1"/>
    <property type="match status" value="1"/>
</dbReference>
<dbReference type="InterPro" id="IPR003439">
    <property type="entry name" value="ABC_transporter-like_ATP-bd"/>
</dbReference>
<reference evidence="7 8" key="1">
    <citation type="submission" date="2018-04" db="EMBL/GenBank/DDBJ databases">
        <title>Pararhodobacter oceanense sp. nov., isolated from marine intertidal sediment.</title>
        <authorList>
            <person name="Wang X.-L."/>
            <person name="Du Z.-J."/>
        </authorList>
    </citation>
    <scope>NUCLEOTIDE SEQUENCE [LARGE SCALE GENOMIC DNA]</scope>
    <source>
        <strain evidence="7 8">AM505</strain>
    </source>
</reference>
<keyword evidence="4" id="KW-0547">Nucleotide-binding</keyword>
<gene>
    <name evidence="7" type="ORF">DDE20_07045</name>
</gene>
<feature type="domain" description="ABC transporter" evidence="6">
    <location>
        <begin position="23"/>
        <end position="274"/>
    </location>
</feature>
<dbReference type="InterPro" id="IPR027417">
    <property type="entry name" value="P-loop_NTPase"/>
</dbReference>
<evidence type="ECO:0000256" key="4">
    <source>
        <dbReference type="ARBA" id="ARBA00022741"/>
    </source>
</evidence>
<dbReference type="GO" id="GO:0016887">
    <property type="term" value="F:ATP hydrolysis activity"/>
    <property type="evidence" value="ECO:0007669"/>
    <property type="project" value="InterPro"/>
</dbReference>
<evidence type="ECO:0000256" key="5">
    <source>
        <dbReference type="ARBA" id="ARBA00022840"/>
    </source>
</evidence>
<organism evidence="7 8">
    <name type="scientific">Pararhodobacter oceanensis</name>
    <dbReference type="NCBI Taxonomy" id="2172121"/>
    <lineage>
        <taxon>Bacteria</taxon>
        <taxon>Pseudomonadati</taxon>
        <taxon>Pseudomonadota</taxon>
        <taxon>Alphaproteobacteria</taxon>
        <taxon>Rhodobacterales</taxon>
        <taxon>Paracoccaceae</taxon>
        <taxon>Pararhodobacter</taxon>
    </lineage>
</organism>
<dbReference type="FunFam" id="3.40.50.300:FF:000016">
    <property type="entry name" value="Oligopeptide ABC transporter ATP-binding component"/>
    <property type="match status" value="1"/>
</dbReference>
<dbReference type="InterPro" id="IPR017871">
    <property type="entry name" value="ABC_transporter-like_CS"/>
</dbReference>
<dbReference type="Pfam" id="PF08352">
    <property type="entry name" value="oligo_HPY"/>
    <property type="match status" value="1"/>
</dbReference>
<dbReference type="GO" id="GO:0005886">
    <property type="term" value="C:plasma membrane"/>
    <property type="evidence" value="ECO:0007669"/>
    <property type="project" value="UniProtKB-SubCell"/>
</dbReference>